<dbReference type="GO" id="GO:0003676">
    <property type="term" value="F:nucleic acid binding"/>
    <property type="evidence" value="ECO:0007669"/>
    <property type="project" value="InterPro"/>
</dbReference>
<keyword evidence="3" id="KW-0269">Exonuclease</keyword>
<evidence type="ECO:0000256" key="2">
    <source>
        <dbReference type="ARBA" id="ARBA00022801"/>
    </source>
</evidence>
<keyword evidence="2" id="KW-0378">Hydrolase</keyword>
<name>A0A1I1Y1J2_9ACTN</name>
<dbReference type="NCBIfam" id="NF005927">
    <property type="entry name" value="PRK07942.1"/>
    <property type="match status" value="1"/>
</dbReference>
<protein>
    <submittedName>
        <fullName evidence="6">DNA polymerase-3 subunit epsilon</fullName>
    </submittedName>
</protein>
<feature type="domain" description="Exonuclease" evidence="5">
    <location>
        <begin position="50"/>
        <end position="225"/>
    </location>
</feature>
<keyword evidence="7" id="KW-1185">Reference proteome</keyword>
<dbReference type="AlphaFoldDB" id="A0A1I1Y1J2"/>
<accession>A0A1I1Y1J2</accession>
<dbReference type="SMART" id="SM00479">
    <property type="entry name" value="EXOIII"/>
    <property type="match status" value="1"/>
</dbReference>
<dbReference type="CDD" id="cd06127">
    <property type="entry name" value="DEDDh"/>
    <property type="match status" value="1"/>
</dbReference>
<dbReference type="GO" id="GO:0008408">
    <property type="term" value="F:3'-5' exonuclease activity"/>
    <property type="evidence" value="ECO:0007669"/>
    <property type="project" value="TreeGrafter"/>
</dbReference>
<dbReference type="PANTHER" id="PTHR30231:SF4">
    <property type="entry name" value="PROTEIN NEN2"/>
    <property type="match status" value="1"/>
</dbReference>
<dbReference type="SUPFAM" id="SSF53098">
    <property type="entry name" value="Ribonuclease H-like"/>
    <property type="match status" value="1"/>
</dbReference>
<organism evidence="6 7">
    <name type="scientific">Actinopolyspora alba</name>
    <dbReference type="NCBI Taxonomy" id="673379"/>
    <lineage>
        <taxon>Bacteria</taxon>
        <taxon>Bacillati</taxon>
        <taxon>Actinomycetota</taxon>
        <taxon>Actinomycetes</taxon>
        <taxon>Actinopolysporales</taxon>
        <taxon>Actinopolysporaceae</taxon>
        <taxon>Actinopolyspora</taxon>
        <taxon>Actinopolyspora alba group</taxon>
    </lineage>
</organism>
<evidence type="ECO:0000256" key="1">
    <source>
        <dbReference type="ARBA" id="ARBA00022722"/>
    </source>
</evidence>
<evidence type="ECO:0000256" key="3">
    <source>
        <dbReference type="ARBA" id="ARBA00022839"/>
    </source>
</evidence>
<evidence type="ECO:0000313" key="7">
    <source>
        <dbReference type="Proteomes" id="UP000198716"/>
    </source>
</evidence>
<dbReference type="InterPro" id="IPR013520">
    <property type="entry name" value="Ribonucl_H"/>
</dbReference>
<evidence type="ECO:0000256" key="4">
    <source>
        <dbReference type="SAM" id="MobiDB-lite"/>
    </source>
</evidence>
<dbReference type="PANTHER" id="PTHR30231">
    <property type="entry name" value="DNA POLYMERASE III SUBUNIT EPSILON"/>
    <property type="match status" value="1"/>
</dbReference>
<evidence type="ECO:0000313" key="6">
    <source>
        <dbReference type="EMBL" id="SFE11933.1"/>
    </source>
</evidence>
<sequence>MPRTARAVRGTFTCDRAFRRDRTPTAGHTTWQGGYFRIMDDSGVCWADGPLLAFDLETTGVDTDTDRIVTATLISIVPGRDPVSSNWLADPGIEIPEESSGVHGITTEHARSHGRSAAAVVDELATTLSESWGPSTPLIAFNASFDLSVLHAELRRHHGRELSVAGPVVDPFCIDRQLDRYRKGKRTLGALCEHHGVRADGAHTSDGDALAAARLAWRLAKSYPERVGELPLERLHDNQVGWYREQTRNFADYLDKQAGKVSEAAEAERLRQRAARVREDADSWPVRARPEPSTVPGA</sequence>
<dbReference type="InterPro" id="IPR036397">
    <property type="entry name" value="RNaseH_sf"/>
</dbReference>
<gene>
    <name evidence="6" type="ORF">SAMN04487819_10828</name>
</gene>
<proteinExistence type="predicted"/>
<feature type="region of interest" description="Disordered" evidence="4">
    <location>
        <begin position="273"/>
        <end position="298"/>
    </location>
</feature>
<dbReference type="GO" id="GO:0005829">
    <property type="term" value="C:cytosol"/>
    <property type="evidence" value="ECO:0007669"/>
    <property type="project" value="TreeGrafter"/>
</dbReference>
<evidence type="ECO:0000259" key="5">
    <source>
        <dbReference type="SMART" id="SM00479"/>
    </source>
</evidence>
<dbReference type="EMBL" id="FOMZ01000008">
    <property type="protein sequence ID" value="SFE11933.1"/>
    <property type="molecule type" value="Genomic_DNA"/>
</dbReference>
<dbReference type="Gene3D" id="3.30.420.10">
    <property type="entry name" value="Ribonuclease H-like superfamily/Ribonuclease H"/>
    <property type="match status" value="1"/>
</dbReference>
<dbReference type="InterPro" id="IPR012337">
    <property type="entry name" value="RNaseH-like_sf"/>
</dbReference>
<keyword evidence="1" id="KW-0540">Nuclease</keyword>
<dbReference type="Pfam" id="PF00929">
    <property type="entry name" value="RNase_T"/>
    <property type="match status" value="1"/>
</dbReference>
<reference evidence="7" key="1">
    <citation type="submission" date="2016-10" db="EMBL/GenBank/DDBJ databases">
        <authorList>
            <person name="Varghese N."/>
            <person name="Submissions S."/>
        </authorList>
    </citation>
    <scope>NUCLEOTIDE SEQUENCE [LARGE SCALE GENOMIC DNA]</scope>
    <source>
        <strain evidence="7">DSM 45004</strain>
    </source>
</reference>
<dbReference type="Proteomes" id="UP000198716">
    <property type="component" value="Unassembled WGS sequence"/>
</dbReference>